<gene>
    <name evidence="2" type="primary">LOC111114089</name>
</gene>
<dbReference type="PANTHER" id="PTHR45703">
    <property type="entry name" value="DYNEIN HEAVY CHAIN"/>
    <property type="match status" value="1"/>
</dbReference>
<dbReference type="InterPro" id="IPR026983">
    <property type="entry name" value="DHC"/>
</dbReference>
<dbReference type="RefSeq" id="XP_022308084.1">
    <property type="nucleotide sequence ID" value="XM_022452376.1"/>
</dbReference>
<dbReference type="Pfam" id="PF12775">
    <property type="entry name" value="AAA_7"/>
    <property type="match status" value="1"/>
</dbReference>
<dbReference type="GO" id="GO:0007018">
    <property type="term" value="P:microtubule-based movement"/>
    <property type="evidence" value="ECO:0007669"/>
    <property type="project" value="InterPro"/>
</dbReference>
<dbReference type="AlphaFoldDB" id="A0A8B8BZ12"/>
<evidence type="ECO:0000313" key="2">
    <source>
        <dbReference type="RefSeq" id="XP_022308084.1"/>
    </source>
</evidence>
<dbReference type="GeneID" id="111114089"/>
<dbReference type="Gene3D" id="3.40.50.300">
    <property type="entry name" value="P-loop containing nucleotide triphosphate hydrolases"/>
    <property type="match status" value="1"/>
</dbReference>
<dbReference type="PANTHER" id="PTHR45703:SF36">
    <property type="entry name" value="DYNEIN HEAVY CHAIN, CYTOPLASMIC"/>
    <property type="match status" value="1"/>
</dbReference>
<keyword evidence="1" id="KW-1185">Reference proteome</keyword>
<dbReference type="InterPro" id="IPR027417">
    <property type="entry name" value="P-loop_NTPase"/>
</dbReference>
<proteinExistence type="predicted"/>
<protein>
    <submittedName>
        <fullName evidence="2">Dynein heavy chain domain-containing protein 1-like</fullName>
    </submittedName>
</protein>
<organism evidence="1 2">
    <name type="scientific">Crassostrea virginica</name>
    <name type="common">Eastern oyster</name>
    <dbReference type="NCBI Taxonomy" id="6565"/>
    <lineage>
        <taxon>Eukaryota</taxon>
        <taxon>Metazoa</taxon>
        <taxon>Spiralia</taxon>
        <taxon>Lophotrochozoa</taxon>
        <taxon>Mollusca</taxon>
        <taxon>Bivalvia</taxon>
        <taxon>Autobranchia</taxon>
        <taxon>Pteriomorphia</taxon>
        <taxon>Ostreida</taxon>
        <taxon>Ostreoidea</taxon>
        <taxon>Ostreidae</taxon>
        <taxon>Crassostrea</taxon>
    </lineage>
</organism>
<reference evidence="2" key="1">
    <citation type="submission" date="2025-08" db="UniProtKB">
        <authorList>
            <consortium name="RefSeq"/>
        </authorList>
    </citation>
    <scope>IDENTIFICATION</scope>
    <source>
        <tissue evidence="2">Whole sample</tissue>
    </source>
</reference>
<dbReference type="GO" id="GO:0051959">
    <property type="term" value="F:dynein light intermediate chain binding"/>
    <property type="evidence" value="ECO:0007669"/>
    <property type="project" value="InterPro"/>
</dbReference>
<sequence length="220" mass="24748">MINRSYKDKFSKFANDVLYRARHPIKIPIGASVFDYVLDESSGSFIRWSDKSQERMKILAGGFTITSEVEKYSHMIDLMLAAHQPVLVSGMPGVGKTSLLQTMVLPKQTHTKVVMSQAMNSQLFLNSMLGQIMELQHRATNTLTGPGQLPPAPKGKQSHLFFIDDLNMAASNPEGGYHPPLELLRQILSQRGTYDRERLEFQSMEEACMFLASVFTITVY</sequence>
<dbReference type="KEGG" id="cvn:111114089"/>
<dbReference type="GO" id="GO:0045505">
    <property type="term" value="F:dynein intermediate chain binding"/>
    <property type="evidence" value="ECO:0007669"/>
    <property type="project" value="InterPro"/>
</dbReference>
<accession>A0A8B8BZ12</accession>
<dbReference type="GO" id="GO:0030286">
    <property type="term" value="C:dynein complex"/>
    <property type="evidence" value="ECO:0007669"/>
    <property type="project" value="InterPro"/>
</dbReference>
<dbReference type="OrthoDB" id="5986589at2759"/>
<evidence type="ECO:0000313" key="1">
    <source>
        <dbReference type="Proteomes" id="UP000694844"/>
    </source>
</evidence>
<dbReference type="Proteomes" id="UP000694844">
    <property type="component" value="Chromosome 9"/>
</dbReference>
<dbReference type="SUPFAM" id="SSF52540">
    <property type="entry name" value="P-loop containing nucleoside triphosphate hydrolases"/>
    <property type="match status" value="1"/>
</dbReference>
<name>A0A8B8BZ12_CRAVI</name>